<dbReference type="Proteomes" id="UP001500218">
    <property type="component" value="Unassembled WGS sequence"/>
</dbReference>
<dbReference type="InterPro" id="IPR001919">
    <property type="entry name" value="CBD2"/>
</dbReference>
<feature type="signal peptide" evidence="1">
    <location>
        <begin position="1"/>
        <end position="25"/>
    </location>
</feature>
<feature type="domain" description="CBM2" evidence="2">
    <location>
        <begin position="142"/>
        <end position="245"/>
    </location>
</feature>
<comment type="caution">
    <text evidence="3">The sequence shown here is derived from an EMBL/GenBank/DDBJ whole genome shotgun (WGS) entry which is preliminary data.</text>
</comment>
<protein>
    <recommendedName>
        <fullName evidence="2">CBM2 domain-containing protein</fullName>
    </recommendedName>
</protein>
<evidence type="ECO:0000256" key="1">
    <source>
        <dbReference type="SAM" id="SignalP"/>
    </source>
</evidence>
<keyword evidence="4" id="KW-1185">Reference proteome</keyword>
<reference evidence="3 4" key="1">
    <citation type="journal article" date="2019" name="Int. J. Syst. Evol. Microbiol.">
        <title>The Global Catalogue of Microorganisms (GCM) 10K type strain sequencing project: providing services to taxonomists for standard genome sequencing and annotation.</title>
        <authorList>
            <consortium name="The Broad Institute Genomics Platform"/>
            <consortium name="The Broad Institute Genome Sequencing Center for Infectious Disease"/>
            <person name="Wu L."/>
            <person name="Ma J."/>
        </authorList>
    </citation>
    <scope>NUCLEOTIDE SEQUENCE [LARGE SCALE GENOMIC DNA]</scope>
    <source>
        <strain evidence="3 4">JCM 13250</strain>
    </source>
</reference>
<dbReference type="SMART" id="SM00637">
    <property type="entry name" value="CBD_II"/>
    <property type="match status" value="1"/>
</dbReference>
<dbReference type="RefSeq" id="WP_344130901.1">
    <property type="nucleotide sequence ID" value="NZ_BAAALT010000076.1"/>
</dbReference>
<dbReference type="InterPro" id="IPR013783">
    <property type="entry name" value="Ig-like_fold"/>
</dbReference>
<sequence length="246" mass="24893">MFKRSTVLAVAIPLAVALGAGLAPAAASANVPVPAVAAADTTPPSVPTNLRALVNCTLQVTLTWDASTDDVGVTGYDIYRSTLTGTPALIATAAATTFTEKIVGPAYYDVRARDAAGNVSAPSERRLVTFPPGCSPTPPATTAPGSPACSATAALNIWTGGFQGQVTVKNTGTNTTTSWTVTLSLPSGAIITQLWGGRTDSKASPYIIRNETYNGVLAPNASTTFGFVGTWTGGGGGTLATCTRTP</sequence>
<gene>
    <name evidence="3" type="ORF">GCM10009682_28690</name>
</gene>
<dbReference type="SUPFAM" id="SSF49265">
    <property type="entry name" value="Fibronectin type III"/>
    <property type="match status" value="1"/>
</dbReference>
<dbReference type="PROSITE" id="PS51173">
    <property type="entry name" value="CBM2"/>
    <property type="match status" value="1"/>
</dbReference>
<dbReference type="EMBL" id="BAAALT010000076">
    <property type="protein sequence ID" value="GAA1805131.1"/>
    <property type="molecule type" value="Genomic_DNA"/>
</dbReference>
<evidence type="ECO:0000259" key="2">
    <source>
        <dbReference type="PROSITE" id="PS51173"/>
    </source>
</evidence>
<dbReference type="Pfam" id="PF00553">
    <property type="entry name" value="CBM_2"/>
    <property type="match status" value="1"/>
</dbReference>
<dbReference type="SUPFAM" id="SSF49384">
    <property type="entry name" value="Carbohydrate-binding domain"/>
    <property type="match status" value="1"/>
</dbReference>
<evidence type="ECO:0000313" key="3">
    <source>
        <dbReference type="EMBL" id="GAA1805131.1"/>
    </source>
</evidence>
<evidence type="ECO:0000313" key="4">
    <source>
        <dbReference type="Proteomes" id="UP001500218"/>
    </source>
</evidence>
<keyword evidence="1" id="KW-0732">Signal</keyword>
<dbReference type="InterPro" id="IPR036116">
    <property type="entry name" value="FN3_sf"/>
</dbReference>
<dbReference type="Gene3D" id="2.60.40.290">
    <property type="match status" value="1"/>
</dbReference>
<accession>A0ABN2M0B0</accession>
<feature type="chain" id="PRO_5045822790" description="CBM2 domain-containing protein" evidence="1">
    <location>
        <begin position="26"/>
        <end position="246"/>
    </location>
</feature>
<organism evidence="3 4">
    <name type="scientific">Luedemannella flava</name>
    <dbReference type="NCBI Taxonomy" id="349316"/>
    <lineage>
        <taxon>Bacteria</taxon>
        <taxon>Bacillati</taxon>
        <taxon>Actinomycetota</taxon>
        <taxon>Actinomycetes</taxon>
        <taxon>Micromonosporales</taxon>
        <taxon>Micromonosporaceae</taxon>
        <taxon>Luedemannella</taxon>
    </lineage>
</organism>
<proteinExistence type="predicted"/>
<name>A0ABN2M0B0_9ACTN</name>
<dbReference type="InterPro" id="IPR008965">
    <property type="entry name" value="CBM2/CBM3_carb-bd_dom_sf"/>
</dbReference>
<dbReference type="InterPro" id="IPR012291">
    <property type="entry name" value="CBM2_carb-bd_dom_sf"/>
</dbReference>
<dbReference type="Gene3D" id="2.60.40.10">
    <property type="entry name" value="Immunoglobulins"/>
    <property type="match status" value="1"/>
</dbReference>